<evidence type="ECO:0000256" key="6">
    <source>
        <dbReference type="ARBA" id="ARBA00022692"/>
    </source>
</evidence>
<dbReference type="OrthoDB" id="2381796at2"/>
<evidence type="ECO:0000256" key="10">
    <source>
        <dbReference type="RuleBase" id="RU364125"/>
    </source>
</evidence>
<keyword evidence="4 10" id="KW-1003">Cell membrane</keyword>
<dbReference type="GO" id="GO:0005886">
    <property type="term" value="C:plasma membrane"/>
    <property type="evidence" value="ECO:0007669"/>
    <property type="project" value="UniProtKB-SubCell"/>
</dbReference>
<protein>
    <recommendedName>
        <fullName evidence="10">Flagellar protein FliL</fullName>
    </recommendedName>
</protein>
<dbReference type="RefSeq" id="WP_090793004.1">
    <property type="nucleotide sequence ID" value="NZ_FMYI01000002.1"/>
</dbReference>
<keyword evidence="6 10" id="KW-0812">Transmembrane</keyword>
<evidence type="ECO:0000256" key="7">
    <source>
        <dbReference type="ARBA" id="ARBA00022779"/>
    </source>
</evidence>
<accession>A0A1G6H339</accession>
<dbReference type="Pfam" id="PF03748">
    <property type="entry name" value="FliL"/>
    <property type="match status" value="1"/>
</dbReference>
<dbReference type="AlphaFoldDB" id="A0A1G6H339"/>
<comment type="similarity">
    <text evidence="3 10">Belongs to the FliL family.</text>
</comment>
<evidence type="ECO:0000256" key="9">
    <source>
        <dbReference type="ARBA" id="ARBA00023136"/>
    </source>
</evidence>
<feature type="transmembrane region" description="Helical" evidence="10">
    <location>
        <begin position="6"/>
        <end position="29"/>
    </location>
</feature>
<comment type="subcellular location">
    <subcellularLocation>
        <location evidence="2">Cell membrane</location>
        <topology evidence="2">Single-pass membrane protein</topology>
    </subcellularLocation>
</comment>
<name>A0A1G6H339_9BACI</name>
<keyword evidence="8 10" id="KW-1133">Transmembrane helix</keyword>
<dbReference type="GO" id="GO:0006935">
    <property type="term" value="P:chemotaxis"/>
    <property type="evidence" value="ECO:0007669"/>
    <property type="project" value="UniProtKB-KW"/>
</dbReference>
<evidence type="ECO:0000256" key="3">
    <source>
        <dbReference type="ARBA" id="ARBA00008281"/>
    </source>
</evidence>
<keyword evidence="11" id="KW-0966">Cell projection</keyword>
<keyword evidence="9 10" id="KW-0472">Membrane</keyword>
<dbReference type="Proteomes" id="UP000242949">
    <property type="component" value="Unassembled WGS sequence"/>
</dbReference>
<dbReference type="GO" id="GO:0009425">
    <property type="term" value="C:bacterial-type flagellum basal body"/>
    <property type="evidence" value="ECO:0007669"/>
    <property type="project" value="InterPro"/>
</dbReference>
<keyword evidence="5 10" id="KW-0145">Chemotaxis</keyword>
<dbReference type="GO" id="GO:0071973">
    <property type="term" value="P:bacterial-type flagellum-dependent cell motility"/>
    <property type="evidence" value="ECO:0007669"/>
    <property type="project" value="InterPro"/>
</dbReference>
<evidence type="ECO:0000313" key="12">
    <source>
        <dbReference type="Proteomes" id="UP000242949"/>
    </source>
</evidence>
<organism evidence="11 12">
    <name type="scientific">Pelagirhabdus alkalitolerans</name>
    <dbReference type="NCBI Taxonomy" id="1612202"/>
    <lineage>
        <taxon>Bacteria</taxon>
        <taxon>Bacillati</taxon>
        <taxon>Bacillota</taxon>
        <taxon>Bacilli</taxon>
        <taxon>Bacillales</taxon>
        <taxon>Bacillaceae</taxon>
        <taxon>Pelagirhabdus</taxon>
    </lineage>
</organism>
<evidence type="ECO:0000256" key="5">
    <source>
        <dbReference type="ARBA" id="ARBA00022500"/>
    </source>
</evidence>
<gene>
    <name evidence="11" type="ORF">SAMN05421734_102175</name>
</gene>
<keyword evidence="12" id="KW-1185">Reference proteome</keyword>
<evidence type="ECO:0000256" key="2">
    <source>
        <dbReference type="ARBA" id="ARBA00004162"/>
    </source>
</evidence>
<keyword evidence="11" id="KW-0969">Cilium</keyword>
<comment type="function">
    <text evidence="1 10">Controls the rotational direction of flagella during chemotaxis.</text>
</comment>
<evidence type="ECO:0000256" key="8">
    <source>
        <dbReference type="ARBA" id="ARBA00022989"/>
    </source>
</evidence>
<evidence type="ECO:0000256" key="4">
    <source>
        <dbReference type="ARBA" id="ARBA00022475"/>
    </source>
</evidence>
<keyword evidence="7 10" id="KW-0283">Flagellar rotation</keyword>
<evidence type="ECO:0000256" key="1">
    <source>
        <dbReference type="ARBA" id="ARBA00002254"/>
    </source>
</evidence>
<sequence length="138" mass="16097">MNSKIFKVILVILGVITISGMGAIIYLLVNEDDPDRELTLDEQLEYAYQTEEINLDLEDRRFVQLQFSIITNSEDARDEVEKREFQLKNILIKESVNLSSSELHEDLDSLERLLKEEMNEQMEEGEITDIYIISKIVQ</sequence>
<proteinExistence type="inferred from homology"/>
<keyword evidence="11" id="KW-0282">Flagellum</keyword>
<reference evidence="12" key="1">
    <citation type="submission" date="2016-09" db="EMBL/GenBank/DDBJ databases">
        <authorList>
            <person name="Varghese N."/>
            <person name="Submissions S."/>
        </authorList>
    </citation>
    <scope>NUCLEOTIDE SEQUENCE [LARGE SCALE GENOMIC DNA]</scope>
    <source>
        <strain evidence="12">S5</strain>
    </source>
</reference>
<dbReference type="STRING" id="1612202.SAMN05421734_102175"/>
<dbReference type="EMBL" id="FMYI01000002">
    <property type="protein sequence ID" value="SDB88730.1"/>
    <property type="molecule type" value="Genomic_DNA"/>
</dbReference>
<evidence type="ECO:0000313" key="11">
    <source>
        <dbReference type="EMBL" id="SDB88730.1"/>
    </source>
</evidence>
<dbReference type="InterPro" id="IPR005503">
    <property type="entry name" value="FliL"/>
</dbReference>